<name>A0ABD2IAY7_9BILA</name>
<feature type="compositionally biased region" description="Polar residues" evidence="1">
    <location>
        <begin position="160"/>
        <end position="178"/>
    </location>
</feature>
<feature type="compositionally biased region" description="Polar residues" evidence="1">
    <location>
        <begin position="8"/>
        <end position="27"/>
    </location>
</feature>
<feature type="compositionally biased region" description="Basic and acidic residues" evidence="1">
    <location>
        <begin position="200"/>
        <end position="212"/>
    </location>
</feature>
<comment type="caution">
    <text evidence="2">The sequence shown here is derived from an EMBL/GenBank/DDBJ whole genome shotgun (WGS) entry which is preliminary data.</text>
</comment>
<organism evidence="2 3">
    <name type="scientific">Heterodera trifolii</name>
    <dbReference type="NCBI Taxonomy" id="157864"/>
    <lineage>
        <taxon>Eukaryota</taxon>
        <taxon>Metazoa</taxon>
        <taxon>Ecdysozoa</taxon>
        <taxon>Nematoda</taxon>
        <taxon>Chromadorea</taxon>
        <taxon>Rhabditida</taxon>
        <taxon>Tylenchina</taxon>
        <taxon>Tylenchomorpha</taxon>
        <taxon>Tylenchoidea</taxon>
        <taxon>Heteroderidae</taxon>
        <taxon>Heteroderinae</taxon>
        <taxon>Heterodera</taxon>
    </lineage>
</organism>
<evidence type="ECO:0000313" key="3">
    <source>
        <dbReference type="Proteomes" id="UP001620626"/>
    </source>
</evidence>
<proteinExistence type="predicted"/>
<keyword evidence="3" id="KW-1185">Reference proteome</keyword>
<evidence type="ECO:0000313" key="2">
    <source>
        <dbReference type="EMBL" id="KAL3076393.1"/>
    </source>
</evidence>
<feature type="region of interest" description="Disordered" evidence="1">
    <location>
        <begin position="160"/>
        <end position="212"/>
    </location>
</feature>
<dbReference type="Proteomes" id="UP001620626">
    <property type="component" value="Unassembled WGS sequence"/>
</dbReference>
<sequence length="212" mass="23956">MRIGDNGGDNSSVIHSSSNTHQKTSLNAKYNKLRKALKAELAEHEVIYKHFCGQKKKISNESDGENHNNNDNDYVESSSKRKTACCTALRAQIRNKKKSISNGHQKVPMKSNNASKNLPQFPVACKRYRNELLKLIHSYCKHTQKIYGTRRNEHKIVNIDQQLNSRTSNQHKNSNKLPTRSKPELNPNHSSAINGGAPLDKSKADRNDEKAN</sequence>
<evidence type="ECO:0000256" key="1">
    <source>
        <dbReference type="SAM" id="MobiDB-lite"/>
    </source>
</evidence>
<dbReference type="AlphaFoldDB" id="A0ABD2IAY7"/>
<feature type="region of interest" description="Disordered" evidence="1">
    <location>
        <begin position="1"/>
        <end position="27"/>
    </location>
</feature>
<dbReference type="EMBL" id="JBICBT010001253">
    <property type="protein sequence ID" value="KAL3076393.1"/>
    <property type="molecule type" value="Genomic_DNA"/>
</dbReference>
<protein>
    <submittedName>
        <fullName evidence="2">Uncharacterized protein</fullName>
    </submittedName>
</protein>
<reference evidence="2 3" key="1">
    <citation type="submission" date="2024-10" db="EMBL/GenBank/DDBJ databases">
        <authorList>
            <person name="Kim D."/>
        </authorList>
    </citation>
    <scope>NUCLEOTIDE SEQUENCE [LARGE SCALE GENOMIC DNA]</scope>
    <source>
        <strain evidence="2">BH-2024</strain>
    </source>
</reference>
<accession>A0ABD2IAY7</accession>
<feature type="compositionally biased region" description="Basic and acidic residues" evidence="1">
    <location>
        <begin position="58"/>
        <end position="70"/>
    </location>
</feature>
<gene>
    <name evidence="2" type="ORF">niasHT_039882</name>
</gene>
<feature type="region of interest" description="Disordered" evidence="1">
    <location>
        <begin position="58"/>
        <end position="77"/>
    </location>
</feature>